<evidence type="ECO:0000256" key="3">
    <source>
        <dbReference type="ARBA" id="ARBA00009370"/>
    </source>
</evidence>
<dbReference type="Gene3D" id="2.10.109.10">
    <property type="entry name" value="Umud Fragment, subunit A"/>
    <property type="match status" value="1"/>
</dbReference>
<feature type="region of interest" description="Disordered" evidence="8">
    <location>
        <begin position="1"/>
        <end position="23"/>
    </location>
</feature>
<feature type="domain" description="Peptidase S26" evidence="9">
    <location>
        <begin position="33"/>
        <end position="183"/>
    </location>
</feature>
<evidence type="ECO:0000259" key="9">
    <source>
        <dbReference type="Pfam" id="PF10502"/>
    </source>
</evidence>
<feature type="active site" evidence="6">
    <location>
        <position position="104"/>
    </location>
</feature>
<dbReference type="CDD" id="cd06530">
    <property type="entry name" value="S26_SPase_I"/>
    <property type="match status" value="1"/>
</dbReference>
<dbReference type="InterPro" id="IPR019758">
    <property type="entry name" value="Pept_S26A_signal_pept_1_CS"/>
</dbReference>
<evidence type="ECO:0000256" key="5">
    <source>
        <dbReference type="ARBA" id="ARBA00022801"/>
    </source>
</evidence>
<dbReference type="KEGG" id="abat:CFX1CAM_1857"/>
<feature type="compositionally biased region" description="Polar residues" evidence="8">
    <location>
        <begin position="1"/>
        <end position="13"/>
    </location>
</feature>
<name>A0A1Y6K5E3_9CHLR</name>
<dbReference type="EMBL" id="LT859958">
    <property type="protein sequence ID" value="SMX54922.1"/>
    <property type="molecule type" value="Genomic_DNA"/>
</dbReference>
<dbReference type="GO" id="GO:0009003">
    <property type="term" value="F:signal peptidase activity"/>
    <property type="evidence" value="ECO:0007669"/>
    <property type="project" value="UniProtKB-EC"/>
</dbReference>
<evidence type="ECO:0000256" key="8">
    <source>
        <dbReference type="SAM" id="MobiDB-lite"/>
    </source>
</evidence>
<organism evidence="10 11">
    <name type="scientific">Candidatus Brevifilum fermentans</name>
    <dbReference type="NCBI Taxonomy" id="1986204"/>
    <lineage>
        <taxon>Bacteria</taxon>
        <taxon>Bacillati</taxon>
        <taxon>Chloroflexota</taxon>
        <taxon>Anaerolineae</taxon>
        <taxon>Anaerolineales</taxon>
        <taxon>Anaerolineaceae</taxon>
        <taxon>Candidatus Brevifilum</taxon>
    </lineage>
</organism>
<dbReference type="InterPro" id="IPR019757">
    <property type="entry name" value="Pept_S26A_signal_pept_1_Lys-AS"/>
</dbReference>
<keyword evidence="7" id="KW-0472">Membrane</keyword>
<dbReference type="InterPro" id="IPR019533">
    <property type="entry name" value="Peptidase_S26"/>
</dbReference>
<comment type="similarity">
    <text evidence="3 7">Belongs to the peptidase S26 family.</text>
</comment>
<feature type="transmembrane region" description="Helical" evidence="7">
    <location>
        <begin position="28"/>
        <end position="53"/>
    </location>
</feature>
<evidence type="ECO:0000256" key="1">
    <source>
        <dbReference type="ARBA" id="ARBA00000677"/>
    </source>
</evidence>
<dbReference type="SUPFAM" id="SSF51306">
    <property type="entry name" value="LexA/Signal peptidase"/>
    <property type="match status" value="1"/>
</dbReference>
<dbReference type="PROSITE" id="PS00761">
    <property type="entry name" value="SPASE_I_3"/>
    <property type="match status" value="1"/>
</dbReference>
<dbReference type="InterPro" id="IPR036286">
    <property type="entry name" value="LexA/Signal_pep-like_sf"/>
</dbReference>
<comment type="subcellular location">
    <subcellularLocation>
        <location evidence="2">Cell membrane</location>
        <topology evidence="2">Single-pass type II membrane protein</topology>
    </subcellularLocation>
    <subcellularLocation>
        <location evidence="7">Membrane</location>
        <topology evidence="7">Single-pass type II membrane protein</topology>
    </subcellularLocation>
</comment>
<gene>
    <name evidence="10" type="ORF">CFX1CAM_1857</name>
</gene>
<dbReference type="OrthoDB" id="9802919at2"/>
<dbReference type="NCBIfam" id="TIGR02227">
    <property type="entry name" value="sigpep_I_bact"/>
    <property type="match status" value="1"/>
</dbReference>
<evidence type="ECO:0000313" key="10">
    <source>
        <dbReference type="EMBL" id="SMX54922.1"/>
    </source>
</evidence>
<dbReference type="GO" id="GO:0006465">
    <property type="term" value="P:signal peptide processing"/>
    <property type="evidence" value="ECO:0007669"/>
    <property type="project" value="InterPro"/>
</dbReference>
<dbReference type="PANTHER" id="PTHR43390">
    <property type="entry name" value="SIGNAL PEPTIDASE I"/>
    <property type="match status" value="1"/>
</dbReference>
<keyword evidence="7" id="KW-0812">Transmembrane</keyword>
<dbReference type="Pfam" id="PF10502">
    <property type="entry name" value="Peptidase_S26"/>
    <property type="match status" value="1"/>
</dbReference>
<comment type="catalytic activity">
    <reaction evidence="1 7">
        <text>Cleavage of hydrophobic, N-terminal signal or leader sequences from secreted and periplasmic proteins.</text>
        <dbReference type="EC" id="3.4.21.89"/>
    </reaction>
</comment>
<dbReference type="RefSeq" id="WP_087862725.1">
    <property type="nucleotide sequence ID" value="NZ_LT859958.1"/>
</dbReference>
<dbReference type="PANTHER" id="PTHR43390:SF1">
    <property type="entry name" value="CHLOROPLAST PROCESSING PEPTIDASE"/>
    <property type="match status" value="1"/>
</dbReference>
<feature type="active site" evidence="6">
    <location>
        <position position="61"/>
    </location>
</feature>
<reference evidence="11" key="1">
    <citation type="submission" date="2017-05" db="EMBL/GenBank/DDBJ databases">
        <authorList>
            <person name="Kirkegaard R."/>
            <person name="Mcilroy J S."/>
        </authorList>
    </citation>
    <scope>NUCLEOTIDE SEQUENCE [LARGE SCALE GENOMIC DNA]</scope>
</reference>
<dbReference type="PRINTS" id="PR00727">
    <property type="entry name" value="LEADERPTASE"/>
</dbReference>
<evidence type="ECO:0000256" key="7">
    <source>
        <dbReference type="RuleBase" id="RU362042"/>
    </source>
</evidence>
<dbReference type="InterPro" id="IPR000223">
    <property type="entry name" value="Pept_S26A_signal_pept_1"/>
</dbReference>
<proteinExistence type="inferred from homology"/>
<dbReference type="GO" id="GO:0004252">
    <property type="term" value="F:serine-type endopeptidase activity"/>
    <property type="evidence" value="ECO:0007669"/>
    <property type="project" value="InterPro"/>
</dbReference>
<dbReference type="Proteomes" id="UP000195514">
    <property type="component" value="Chromosome I"/>
</dbReference>
<keyword evidence="7" id="KW-1133">Transmembrane helix</keyword>
<evidence type="ECO:0000256" key="2">
    <source>
        <dbReference type="ARBA" id="ARBA00004401"/>
    </source>
</evidence>
<dbReference type="PROSITE" id="PS00760">
    <property type="entry name" value="SPASE_I_2"/>
    <property type="match status" value="1"/>
</dbReference>
<keyword evidence="11" id="KW-1185">Reference proteome</keyword>
<keyword evidence="5 7" id="KW-0378">Hydrolase</keyword>
<dbReference type="AlphaFoldDB" id="A0A1Y6K5E3"/>
<evidence type="ECO:0000256" key="4">
    <source>
        <dbReference type="ARBA" id="ARBA00013208"/>
    </source>
</evidence>
<evidence type="ECO:0000313" key="11">
    <source>
        <dbReference type="Proteomes" id="UP000195514"/>
    </source>
</evidence>
<sequence length="201" mass="22166">MLDTLQSEPTSANPADGSSGKSKRSGCLGFFIDTVETILLALVLFLAINALSARVRVENVSMKPTLQEGEFLLVNRVAYTFGQPSIGDIIVFHAPGASDMDYIKRVIGLPGDQVRITDGIVYVNNQPLYEPYIAESPRYTGTWDVPQNEYFVLGDNRNNSSDSHMWGFVPHEDIVGRALLIYWPLSEITLLRSSGIVTAIQ</sequence>
<evidence type="ECO:0000256" key="6">
    <source>
        <dbReference type="PIRSR" id="PIRSR600223-1"/>
    </source>
</evidence>
<protein>
    <recommendedName>
        <fullName evidence="4 7">Signal peptidase I</fullName>
        <ecNumber evidence="4 7">3.4.21.89</ecNumber>
    </recommendedName>
</protein>
<accession>A0A1Y6K5E3</accession>
<dbReference type="GO" id="GO:0005886">
    <property type="term" value="C:plasma membrane"/>
    <property type="evidence" value="ECO:0007669"/>
    <property type="project" value="UniProtKB-SubCell"/>
</dbReference>
<keyword evidence="7" id="KW-0645">Protease</keyword>
<dbReference type="EC" id="3.4.21.89" evidence="4 7"/>